<sequence length="352" mass="38797">MPPHAASIDSLPPDVLELIASQILAEVCPFFDRHDVLQLACNLTAAGLQGSRLLASHLFAFLSQRMGEELPCGVSEASKAGELKAALKEWGLPISGTKGELWQRLLDQVQDSEVDEEGEPPQYCLVSGATRAELTGYLHKLISQSRCKAVFNLTKGDLSSLSFQLQGGGNNGLPSKMYVLCEVKQEALRRYKTYDRILQLKQMSKDWQDEWNAKTEARRALLQQELLLRGHSVDATQAMLQTSDAGMYIWGAHDREAPAVACNAIECLQFARTVAYLHYVNGLYDGWEPPRSLSAYRQAFAKRQHAAEAALPRWVAGQPSLQTIKQHPGVPASLLPRLEALWAAQHPADAAA</sequence>
<protein>
    <submittedName>
        <fullName evidence="2">Catechol O-methyltransferase</fullName>
    </submittedName>
</protein>
<dbReference type="InterPro" id="IPR003034">
    <property type="entry name" value="SAP_dom"/>
</dbReference>
<dbReference type="AlphaFoldDB" id="A0A2P6TLJ2"/>
<gene>
    <name evidence="2" type="ORF">C2E21_6167</name>
</gene>
<organism evidence="2 3">
    <name type="scientific">Chlorella sorokiniana</name>
    <name type="common">Freshwater green alga</name>
    <dbReference type="NCBI Taxonomy" id="3076"/>
    <lineage>
        <taxon>Eukaryota</taxon>
        <taxon>Viridiplantae</taxon>
        <taxon>Chlorophyta</taxon>
        <taxon>core chlorophytes</taxon>
        <taxon>Trebouxiophyceae</taxon>
        <taxon>Chlorellales</taxon>
        <taxon>Chlorellaceae</taxon>
        <taxon>Chlorella clade</taxon>
        <taxon>Chlorella</taxon>
    </lineage>
</organism>
<dbReference type="InterPro" id="IPR036361">
    <property type="entry name" value="SAP_dom_sf"/>
</dbReference>
<dbReference type="Proteomes" id="UP000239899">
    <property type="component" value="Unassembled WGS sequence"/>
</dbReference>
<proteinExistence type="predicted"/>
<feature type="domain" description="SAP" evidence="1">
    <location>
        <begin position="75"/>
        <end position="109"/>
    </location>
</feature>
<name>A0A2P6TLJ2_CHLSO</name>
<evidence type="ECO:0000313" key="2">
    <source>
        <dbReference type="EMBL" id="PRW45159.1"/>
    </source>
</evidence>
<dbReference type="OrthoDB" id="514559at2759"/>
<comment type="caution">
    <text evidence="2">The sequence shown here is derived from an EMBL/GenBank/DDBJ whole genome shotgun (WGS) entry which is preliminary data.</text>
</comment>
<reference evidence="2 3" key="1">
    <citation type="journal article" date="2018" name="Plant J.">
        <title>Genome sequences of Chlorella sorokiniana UTEX 1602 and Micractinium conductrix SAG 241.80: implications to maltose excretion by a green alga.</title>
        <authorList>
            <person name="Arriola M.B."/>
            <person name="Velmurugan N."/>
            <person name="Zhang Y."/>
            <person name="Plunkett M.H."/>
            <person name="Hondzo H."/>
            <person name="Barney B.M."/>
        </authorList>
    </citation>
    <scope>NUCLEOTIDE SEQUENCE [LARGE SCALE GENOMIC DNA]</scope>
    <source>
        <strain evidence="3">UTEX 1602</strain>
    </source>
</reference>
<dbReference type="SUPFAM" id="SSF68906">
    <property type="entry name" value="SAP domain"/>
    <property type="match status" value="1"/>
</dbReference>
<dbReference type="Gene3D" id="1.10.720.30">
    <property type="entry name" value="SAP domain"/>
    <property type="match status" value="1"/>
</dbReference>
<dbReference type="PROSITE" id="PS50800">
    <property type="entry name" value="SAP"/>
    <property type="match status" value="1"/>
</dbReference>
<dbReference type="GO" id="GO:0008168">
    <property type="term" value="F:methyltransferase activity"/>
    <property type="evidence" value="ECO:0007669"/>
    <property type="project" value="UniProtKB-KW"/>
</dbReference>
<evidence type="ECO:0000259" key="1">
    <source>
        <dbReference type="PROSITE" id="PS50800"/>
    </source>
</evidence>
<dbReference type="GO" id="GO:0032259">
    <property type="term" value="P:methylation"/>
    <property type="evidence" value="ECO:0007669"/>
    <property type="project" value="UniProtKB-KW"/>
</dbReference>
<keyword evidence="3" id="KW-1185">Reference proteome</keyword>
<accession>A0A2P6TLJ2</accession>
<evidence type="ECO:0000313" key="3">
    <source>
        <dbReference type="Proteomes" id="UP000239899"/>
    </source>
</evidence>
<dbReference type="EMBL" id="LHPG02000012">
    <property type="protein sequence ID" value="PRW45159.1"/>
    <property type="molecule type" value="Genomic_DNA"/>
</dbReference>